<keyword evidence="3" id="KW-1185">Reference proteome</keyword>
<accession>A0ABU5L9G3</accession>
<evidence type="ECO:0000313" key="2">
    <source>
        <dbReference type="EMBL" id="MDZ5762763.1"/>
    </source>
</evidence>
<sequence length="336" mass="38244">MRMNIMSNLYELNDLKNRYKLTNIQISKITGYSISSVKKWFLKDVDQNRKLVPDRAIRLFREWQKNPVLANGSAKVIVISNQKGGCGKTTLSLNFAKMLSMDGNKVLAIDNDTQANLTYTMLGGLNYPPQESSTLLHLGKHIVPSKISDSLYCIGADENLMDIDKKSAIEVLFNFRDGIRRLINEYSFEYVIIDSPPSLGNIFISGLIASDYIVIPVYPETYHMQGLISLMQKIRVAQQPGLSPNLKILGIILNRVNKGTIVTQNIREQLIESFPELVFRNEISQSTAVIESQTPKYSNSIVEYAKIEKRKGEKVSQEFEMVLNEMLDKIKYYEEK</sequence>
<dbReference type="PANTHER" id="PTHR13696:SF99">
    <property type="entry name" value="COBYRINIC ACID AC-DIAMIDE SYNTHASE"/>
    <property type="match status" value="1"/>
</dbReference>
<dbReference type="InterPro" id="IPR050678">
    <property type="entry name" value="DNA_Partitioning_ATPase"/>
</dbReference>
<reference evidence="2 3" key="1">
    <citation type="submission" date="2023-02" db="EMBL/GenBank/DDBJ databases">
        <title>Host association and intracellularity evolved multiple times independently in the Rickettsiales.</title>
        <authorList>
            <person name="Castelli M."/>
            <person name="Nardi T."/>
            <person name="Gammuto L."/>
            <person name="Bellinzona G."/>
            <person name="Sabaneyeva E."/>
            <person name="Potekhin A."/>
            <person name="Serra V."/>
            <person name="Petroni G."/>
            <person name="Sassera D."/>
        </authorList>
    </citation>
    <scope>NUCLEOTIDE SEQUENCE [LARGE SCALE GENOMIC DNA]</scope>
    <source>
        <strain evidence="2 3">BOD18</strain>
    </source>
</reference>
<dbReference type="SUPFAM" id="SSF52540">
    <property type="entry name" value="P-loop containing nucleoside triphosphate hydrolases"/>
    <property type="match status" value="1"/>
</dbReference>
<feature type="domain" description="AAA" evidence="1">
    <location>
        <begin position="74"/>
        <end position="247"/>
    </location>
</feature>
<organism evidence="2 3">
    <name type="scientific">Candidatus Cyrtobacter comes</name>
    <dbReference type="NCBI Taxonomy" id="675776"/>
    <lineage>
        <taxon>Bacteria</taxon>
        <taxon>Pseudomonadati</taxon>
        <taxon>Pseudomonadota</taxon>
        <taxon>Alphaproteobacteria</taxon>
        <taxon>Rickettsiales</taxon>
        <taxon>Candidatus Midichloriaceae</taxon>
        <taxon>Candidatus Cyrtobacter</taxon>
    </lineage>
</organism>
<dbReference type="Proteomes" id="UP001293791">
    <property type="component" value="Unassembled WGS sequence"/>
</dbReference>
<dbReference type="EMBL" id="JARGYT010000105">
    <property type="protein sequence ID" value="MDZ5762763.1"/>
    <property type="molecule type" value="Genomic_DNA"/>
</dbReference>
<evidence type="ECO:0000313" key="3">
    <source>
        <dbReference type="Proteomes" id="UP001293791"/>
    </source>
</evidence>
<dbReference type="InterPro" id="IPR025669">
    <property type="entry name" value="AAA_dom"/>
</dbReference>
<name>A0ABU5L9G3_9RICK</name>
<dbReference type="CDD" id="cd02042">
    <property type="entry name" value="ParAB_family"/>
    <property type="match status" value="1"/>
</dbReference>
<evidence type="ECO:0000259" key="1">
    <source>
        <dbReference type="Pfam" id="PF13614"/>
    </source>
</evidence>
<dbReference type="Pfam" id="PF13614">
    <property type="entry name" value="AAA_31"/>
    <property type="match status" value="1"/>
</dbReference>
<dbReference type="InterPro" id="IPR027417">
    <property type="entry name" value="P-loop_NTPase"/>
</dbReference>
<comment type="caution">
    <text evidence="2">The sequence shown here is derived from an EMBL/GenBank/DDBJ whole genome shotgun (WGS) entry which is preliminary data.</text>
</comment>
<dbReference type="PANTHER" id="PTHR13696">
    <property type="entry name" value="P-LOOP CONTAINING NUCLEOSIDE TRIPHOSPHATE HYDROLASE"/>
    <property type="match status" value="1"/>
</dbReference>
<gene>
    <name evidence="2" type="ORF">Cyrtocomes_01157</name>
</gene>
<protein>
    <submittedName>
        <fullName evidence="2">ParA family protein</fullName>
    </submittedName>
</protein>
<proteinExistence type="predicted"/>
<dbReference type="Gene3D" id="3.40.50.300">
    <property type="entry name" value="P-loop containing nucleotide triphosphate hydrolases"/>
    <property type="match status" value="1"/>
</dbReference>